<dbReference type="Proteomes" id="UP000078550">
    <property type="component" value="Unassembled WGS sequence"/>
</dbReference>
<sequence>MVSKCVEISKCGGGGDTSEKQYQVARDIFSKGKNKKEEDVMEGPPKNARILKPLIQEKVIEIMKPEIEEKIIEVPQVQYIEKLVEVPHVILQEKLIHVPKPVIHERIKKCPKTIFKEKIVEVPQIKIIDKIIEIPQYVYQEKIIQVPKIMVQERIIPVPKKIVKEKIVEIPQIELKNVNINKIEEIPEYIHEVVKRDIPYTQIIDRPFHVEKIVEVPHIQHIYRNIVSPQYRHIPKPVEIPMAHYRTFPIEKLIDRNVPVPVELQIVQEFLCPKIEARYKEIPVPVHVQRIIEHPIPKDAMNNPFLLPLYYQEDKINITQNKDNNTKKCFMFNCGKNEYTKNAKFSNQSVELLLHNDKQGTVISSPSNSVDNYLSNEYTGRGNSHSGGPIPSCDYQSGAYPGGNNPANCPANYPAKYPGDHPANCPANYPAKYPGDHPAKYPGDHPAKYPGDHPADYPSGRLTHHMFSPNQYPTSMSGLPQGNSNTVSYDNATDLRIPTKGPYATISPIIPPVQINRTQQKGEVYISRSAVVGLCDSFDVCLACVVVPAYSAFRSTYRFTFPRAHFSLRGGVAQNATCVAGNAKIPFFSACHPMRM</sequence>
<dbReference type="Pfam" id="PF12314">
    <property type="entry name" value="IMCp"/>
    <property type="match status" value="1"/>
</dbReference>
<organism evidence="1 2">
    <name type="scientific">Plasmodium ovale wallikeri</name>
    <dbReference type="NCBI Taxonomy" id="864142"/>
    <lineage>
        <taxon>Eukaryota</taxon>
        <taxon>Sar</taxon>
        <taxon>Alveolata</taxon>
        <taxon>Apicomplexa</taxon>
        <taxon>Aconoidasida</taxon>
        <taxon>Haemosporida</taxon>
        <taxon>Plasmodiidae</taxon>
        <taxon>Plasmodium</taxon>
        <taxon>Plasmodium (Plasmodium)</taxon>
    </lineage>
</organism>
<evidence type="ECO:0000313" key="2">
    <source>
        <dbReference type="Proteomes" id="UP000078550"/>
    </source>
</evidence>
<dbReference type="EMBL" id="FLRE01000093">
    <property type="protein sequence ID" value="SBT35143.1"/>
    <property type="molecule type" value="Genomic_DNA"/>
</dbReference>
<gene>
    <name evidence="1" type="ORF">POVWA2_023510</name>
</gene>
<proteinExistence type="predicted"/>
<protein>
    <submittedName>
        <fullName evidence="1">Inner membrane complex protein 1e, putative (IMC1e)</fullName>
    </submittedName>
</protein>
<dbReference type="AlphaFoldDB" id="A0A1A8YUE5"/>
<evidence type="ECO:0000313" key="1">
    <source>
        <dbReference type="EMBL" id="SBT35143.1"/>
    </source>
</evidence>
<reference evidence="2" key="1">
    <citation type="submission" date="2016-05" db="EMBL/GenBank/DDBJ databases">
        <authorList>
            <person name="Naeem Raeece"/>
        </authorList>
    </citation>
    <scope>NUCLEOTIDE SEQUENCE [LARGE SCALE GENOMIC DNA]</scope>
</reference>
<accession>A0A1A8YUE5</accession>
<name>A0A1A8YUE5_PLAOA</name>
<dbReference type="InterPro" id="IPR022086">
    <property type="entry name" value="IMCp"/>
</dbReference>